<evidence type="ECO:0000259" key="6">
    <source>
        <dbReference type="Pfam" id="PF13183"/>
    </source>
</evidence>
<dbReference type="SUPFAM" id="SSF46548">
    <property type="entry name" value="alpha-helical ferredoxin"/>
    <property type="match status" value="1"/>
</dbReference>
<evidence type="ECO:0000256" key="4">
    <source>
        <dbReference type="ARBA" id="ARBA00023004"/>
    </source>
</evidence>
<keyword evidence="2" id="KW-0479">Metal-binding</keyword>
<keyword evidence="8" id="KW-1185">Reference proteome</keyword>
<evidence type="ECO:0000256" key="1">
    <source>
        <dbReference type="ARBA" id="ARBA00022485"/>
    </source>
</evidence>
<organism evidence="7 8">
    <name type="scientific">Segatella cerevisiae</name>
    <dbReference type="NCBI Taxonomy" id="2053716"/>
    <lineage>
        <taxon>Bacteria</taxon>
        <taxon>Pseudomonadati</taxon>
        <taxon>Bacteroidota</taxon>
        <taxon>Bacteroidia</taxon>
        <taxon>Bacteroidales</taxon>
        <taxon>Prevotellaceae</taxon>
        <taxon>Segatella</taxon>
    </lineage>
</organism>
<name>A0ABT1BT73_9BACT</name>
<sequence>MMKTRETTDIPSRLKKETGVDVYQCYQCGKCTAGCVLAADMDYPPSYILRLLQTGQESDYRQVLSSNTIWICLNCENCIGRCPKEVDIPELMDFLRQESRKEGRVSPKVHQVIAFHRSFLDSVRHTGRLYEAGLVADYKLRTKHHLWQDVNLVPGMLRRGKLGFLPEMVKDRKNITGIFNHTIDKNIK</sequence>
<accession>A0ABT1BT73</accession>
<evidence type="ECO:0000256" key="3">
    <source>
        <dbReference type="ARBA" id="ARBA00023002"/>
    </source>
</evidence>
<dbReference type="Proteomes" id="UP001204015">
    <property type="component" value="Unassembled WGS sequence"/>
</dbReference>
<dbReference type="InterPro" id="IPR009051">
    <property type="entry name" value="Helical_ferredxn"/>
</dbReference>
<dbReference type="Gene3D" id="1.10.1060.10">
    <property type="entry name" value="Alpha-helical ferredoxin"/>
    <property type="match status" value="1"/>
</dbReference>
<evidence type="ECO:0000313" key="8">
    <source>
        <dbReference type="Proteomes" id="UP001204015"/>
    </source>
</evidence>
<gene>
    <name evidence="7" type="ORF">NG821_00185</name>
</gene>
<dbReference type="EMBL" id="JAMXLY010000001">
    <property type="protein sequence ID" value="MCO6024278.1"/>
    <property type="molecule type" value="Genomic_DNA"/>
</dbReference>
<evidence type="ECO:0000256" key="2">
    <source>
        <dbReference type="ARBA" id="ARBA00022723"/>
    </source>
</evidence>
<proteinExistence type="predicted"/>
<dbReference type="InterPro" id="IPR017896">
    <property type="entry name" value="4Fe4S_Fe-S-bd"/>
</dbReference>
<dbReference type="PANTHER" id="PTHR43255">
    <property type="entry name" value="IRON-SULFUR-BINDING OXIDOREDUCTASE FADF-RELATED-RELATED"/>
    <property type="match status" value="1"/>
</dbReference>
<dbReference type="InterPro" id="IPR017900">
    <property type="entry name" value="4Fe4S_Fe_S_CS"/>
</dbReference>
<evidence type="ECO:0000256" key="5">
    <source>
        <dbReference type="ARBA" id="ARBA00023014"/>
    </source>
</evidence>
<protein>
    <submittedName>
        <fullName evidence="7">4Fe-4S dicluster domain-containing protein</fullName>
    </submittedName>
</protein>
<dbReference type="Pfam" id="PF13183">
    <property type="entry name" value="Fer4_8"/>
    <property type="match status" value="1"/>
</dbReference>
<evidence type="ECO:0000313" key="7">
    <source>
        <dbReference type="EMBL" id="MCO6024278.1"/>
    </source>
</evidence>
<keyword evidence="5" id="KW-0411">Iron-sulfur</keyword>
<keyword evidence="4" id="KW-0408">Iron</keyword>
<dbReference type="PROSITE" id="PS00198">
    <property type="entry name" value="4FE4S_FER_1"/>
    <property type="match status" value="1"/>
</dbReference>
<feature type="domain" description="4Fe-4S ferredoxin-type" evidence="6">
    <location>
        <begin position="22"/>
        <end position="86"/>
    </location>
</feature>
<comment type="caution">
    <text evidence="7">The sequence shown here is derived from an EMBL/GenBank/DDBJ whole genome shotgun (WGS) entry which is preliminary data.</text>
</comment>
<keyword evidence="1" id="KW-0004">4Fe-4S</keyword>
<keyword evidence="3" id="KW-0560">Oxidoreductase</keyword>
<dbReference type="PANTHER" id="PTHR43255:SF1">
    <property type="entry name" value="IRON-SULFUR-BINDING OXIDOREDUCTASE FADF-RELATED"/>
    <property type="match status" value="1"/>
</dbReference>
<dbReference type="RefSeq" id="WP_252759640.1">
    <property type="nucleotide sequence ID" value="NZ_JAMXLY010000001.1"/>
</dbReference>
<dbReference type="InterPro" id="IPR051460">
    <property type="entry name" value="HdrC_iron-sulfur_subunit"/>
</dbReference>
<reference evidence="7 8" key="1">
    <citation type="submission" date="2022-06" db="EMBL/GenBank/DDBJ databases">
        <title>A taxonomic note on the genus Prevotella: Description of four novel genera and emended description of the genera Hallella and Xylanibacter.</title>
        <authorList>
            <person name="Hitch T.C.A."/>
        </authorList>
    </citation>
    <scope>NUCLEOTIDE SEQUENCE [LARGE SCALE GENOMIC DNA]</scope>
    <source>
        <strain evidence="7 8">DSM 100619</strain>
    </source>
</reference>